<sequence length="112" mass="11999">MIQMLRMADDTLAFLLELAVYATAVRFALTRWPAGPLRWASALALPVGYAVVWALFGAPGAVLPLHGVVRAVLDLLWFGSAAVLLRATRLPRTAVAFAVLYLLTTAGHLALS</sequence>
<gene>
    <name evidence="2" type="ORF">FHX73_112108</name>
</gene>
<dbReference type="AlphaFoldDB" id="A0A561UG09"/>
<keyword evidence="3" id="KW-1185">Reference proteome</keyword>
<organism evidence="2 3">
    <name type="scientific">Kitasatospora viridis</name>
    <dbReference type="NCBI Taxonomy" id="281105"/>
    <lineage>
        <taxon>Bacteria</taxon>
        <taxon>Bacillati</taxon>
        <taxon>Actinomycetota</taxon>
        <taxon>Actinomycetes</taxon>
        <taxon>Kitasatosporales</taxon>
        <taxon>Streptomycetaceae</taxon>
        <taxon>Kitasatospora</taxon>
    </lineage>
</organism>
<keyword evidence="1" id="KW-0812">Transmembrane</keyword>
<feature type="transmembrane region" description="Helical" evidence="1">
    <location>
        <begin position="12"/>
        <end position="29"/>
    </location>
</feature>
<feature type="transmembrane region" description="Helical" evidence="1">
    <location>
        <begin position="94"/>
        <end position="111"/>
    </location>
</feature>
<dbReference type="Pfam" id="PF10823">
    <property type="entry name" value="DUF2568"/>
    <property type="match status" value="1"/>
</dbReference>
<evidence type="ECO:0000256" key="1">
    <source>
        <dbReference type="SAM" id="Phobius"/>
    </source>
</evidence>
<keyword evidence="1" id="KW-1133">Transmembrane helix</keyword>
<protein>
    <submittedName>
        <fullName evidence="2">Uncharacterized protein DUF2568</fullName>
    </submittedName>
</protein>
<keyword evidence="1" id="KW-0472">Membrane</keyword>
<dbReference type="Proteomes" id="UP000317940">
    <property type="component" value="Unassembled WGS sequence"/>
</dbReference>
<proteinExistence type="predicted"/>
<dbReference type="OrthoDB" id="5076471at2"/>
<evidence type="ECO:0000313" key="3">
    <source>
        <dbReference type="Proteomes" id="UP000317940"/>
    </source>
</evidence>
<reference evidence="2 3" key="1">
    <citation type="submission" date="2019-06" db="EMBL/GenBank/DDBJ databases">
        <title>Sequencing the genomes of 1000 actinobacteria strains.</title>
        <authorList>
            <person name="Klenk H.-P."/>
        </authorList>
    </citation>
    <scope>NUCLEOTIDE SEQUENCE [LARGE SCALE GENOMIC DNA]</scope>
    <source>
        <strain evidence="2 3">DSM 44826</strain>
    </source>
</reference>
<evidence type="ECO:0000313" key="2">
    <source>
        <dbReference type="EMBL" id="TWF98301.1"/>
    </source>
</evidence>
<dbReference type="InterPro" id="IPR021214">
    <property type="entry name" value="DUF2568"/>
</dbReference>
<dbReference type="EMBL" id="VIWT01000001">
    <property type="protein sequence ID" value="TWF98301.1"/>
    <property type="molecule type" value="Genomic_DNA"/>
</dbReference>
<comment type="caution">
    <text evidence="2">The sequence shown here is derived from an EMBL/GenBank/DDBJ whole genome shotgun (WGS) entry which is preliminary data.</text>
</comment>
<name>A0A561UG09_9ACTN</name>
<accession>A0A561UG09</accession>